<dbReference type="Proteomes" id="UP000811609">
    <property type="component" value="Chromosome 12"/>
</dbReference>
<evidence type="ECO:0000313" key="2">
    <source>
        <dbReference type="Proteomes" id="UP000811609"/>
    </source>
</evidence>
<keyword evidence="2" id="KW-1185">Reference proteome</keyword>
<protein>
    <submittedName>
        <fullName evidence="1">Uncharacterized protein</fullName>
    </submittedName>
</protein>
<evidence type="ECO:0000313" key="1">
    <source>
        <dbReference type="EMBL" id="KAG6633649.1"/>
    </source>
</evidence>
<comment type="caution">
    <text evidence="1">The sequence shown here is derived from an EMBL/GenBank/DDBJ whole genome shotgun (WGS) entry which is preliminary data.</text>
</comment>
<name>A0A8T1NPW1_CARIL</name>
<gene>
    <name evidence="1" type="ORF">CIPAW_12G063000</name>
</gene>
<proteinExistence type="predicted"/>
<dbReference type="EMBL" id="CM031820">
    <property type="protein sequence ID" value="KAG6633649.1"/>
    <property type="molecule type" value="Genomic_DNA"/>
</dbReference>
<accession>A0A8T1NPW1</accession>
<dbReference type="AlphaFoldDB" id="A0A8T1NPW1"/>
<reference evidence="1" key="1">
    <citation type="submission" date="2020-12" db="EMBL/GenBank/DDBJ databases">
        <title>WGS assembly of Carya illinoinensis cv. Pawnee.</title>
        <authorList>
            <person name="Platts A."/>
            <person name="Shu S."/>
            <person name="Wright S."/>
            <person name="Barry K."/>
            <person name="Edger P."/>
            <person name="Pires J.C."/>
            <person name="Schmutz J."/>
        </authorList>
    </citation>
    <scope>NUCLEOTIDE SEQUENCE</scope>
    <source>
        <tissue evidence="1">Leaf</tissue>
    </source>
</reference>
<organism evidence="1 2">
    <name type="scientific">Carya illinoinensis</name>
    <name type="common">Pecan</name>
    <dbReference type="NCBI Taxonomy" id="32201"/>
    <lineage>
        <taxon>Eukaryota</taxon>
        <taxon>Viridiplantae</taxon>
        <taxon>Streptophyta</taxon>
        <taxon>Embryophyta</taxon>
        <taxon>Tracheophyta</taxon>
        <taxon>Spermatophyta</taxon>
        <taxon>Magnoliopsida</taxon>
        <taxon>eudicotyledons</taxon>
        <taxon>Gunneridae</taxon>
        <taxon>Pentapetalae</taxon>
        <taxon>rosids</taxon>
        <taxon>fabids</taxon>
        <taxon>Fagales</taxon>
        <taxon>Juglandaceae</taxon>
        <taxon>Carya</taxon>
    </lineage>
</organism>
<sequence>MEDGSQFNEHDVLLEAALVNFIGQKTGFIEPPIFVSLFINTLSSDMSFCK</sequence>